<evidence type="ECO:0000313" key="2">
    <source>
        <dbReference type="Proteomes" id="UP001064048"/>
    </source>
</evidence>
<keyword evidence="2" id="KW-1185">Reference proteome</keyword>
<accession>A0ACC0JX51</accession>
<gene>
    <name evidence="1" type="ORF">MSG28_007383</name>
</gene>
<comment type="caution">
    <text evidence="1">The sequence shown here is derived from an EMBL/GenBank/DDBJ whole genome shotgun (WGS) entry which is preliminary data.</text>
</comment>
<dbReference type="Proteomes" id="UP001064048">
    <property type="component" value="Chromosome 12"/>
</dbReference>
<proteinExistence type="predicted"/>
<name>A0ACC0JX51_CHOFU</name>
<reference evidence="1 2" key="1">
    <citation type="journal article" date="2022" name="Genome Biol. Evol.">
        <title>The Spruce Budworm Genome: Reconstructing the Evolutionary History of Antifreeze Proteins.</title>
        <authorList>
            <person name="Beliveau C."/>
            <person name="Gagne P."/>
            <person name="Picq S."/>
            <person name="Vernygora O."/>
            <person name="Keeling C.I."/>
            <person name="Pinkney K."/>
            <person name="Doucet D."/>
            <person name="Wen F."/>
            <person name="Johnston J.S."/>
            <person name="Maaroufi H."/>
            <person name="Boyle B."/>
            <person name="Laroche J."/>
            <person name="Dewar K."/>
            <person name="Juretic N."/>
            <person name="Blackburn G."/>
            <person name="Nisole A."/>
            <person name="Brunet B."/>
            <person name="Brandao M."/>
            <person name="Lumley L."/>
            <person name="Duan J."/>
            <person name="Quan G."/>
            <person name="Lucarotti C.J."/>
            <person name="Roe A.D."/>
            <person name="Sperling F.A.H."/>
            <person name="Levesque R.C."/>
            <person name="Cusson M."/>
        </authorList>
    </citation>
    <scope>NUCLEOTIDE SEQUENCE [LARGE SCALE GENOMIC DNA]</scope>
    <source>
        <strain evidence="1">Glfc:IPQL:Cfum</strain>
    </source>
</reference>
<sequence length="116" mass="12042">MTKVNCKLNGVDSTVMVNLEVSYSPRGGGGGRGAGAWAAIERGGRSLRISGSGCEETLSSGSSSECEEPAAAPQDFPYVLNVTPDLPNAFEEAGGAISYLKIPIADHWSQNLALNI</sequence>
<protein>
    <submittedName>
        <fullName evidence="1">Uncharacterized protein</fullName>
    </submittedName>
</protein>
<organism evidence="1 2">
    <name type="scientific">Choristoneura fumiferana</name>
    <name type="common">Spruce budworm moth</name>
    <name type="synonym">Archips fumiferana</name>
    <dbReference type="NCBI Taxonomy" id="7141"/>
    <lineage>
        <taxon>Eukaryota</taxon>
        <taxon>Metazoa</taxon>
        <taxon>Ecdysozoa</taxon>
        <taxon>Arthropoda</taxon>
        <taxon>Hexapoda</taxon>
        <taxon>Insecta</taxon>
        <taxon>Pterygota</taxon>
        <taxon>Neoptera</taxon>
        <taxon>Endopterygota</taxon>
        <taxon>Lepidoptera</taxon>
        <taxon>Glossata</taxon>
        <taxon>Ditrysia</taxon>
        <taxon>Tortricoidea</taxon>
        <taxon>Tortricidae</taxon>
        <taxon>Tortricinae</taxon>
        <taxon>Choristoneura</taxon>
    </lineage>
</organism>
<dbReference type="EMBL" id="CM046112">
    <property type="protein sequence ID" value="KAI8428653.1"/>
    <property type="molecule type" value="Genomic_DNA"/>
</dbReference>
<evidence type="ECO:0000313" key="1">
    <source>
        <dbReference type="EMBL" id="KAI8428653.1"/>
    </source>
</evidence>